<keyword evidence="3" id="KW-1185">Reference proteome</keyword>
<protein>
    <recommendedName>
        <fullName evidence="4">Major facilitator superfamily (MFS) profile domain-containing protein</fullName>
    </recommendedName>
</protein>
<comment type="caution">
    <text evidence="2">The sequence shown here is derived from an EMBL/GenBank/DDBJ whole genome shotgun (WGS) entry which is preliminary data.</text>
</comment>
<evidence type="ECO:0000313" key="2">
    <source>
        <dbReference type="EMBL" id="KAJ5466315.1"/>
    </source>
</evidence>
<dbReference type="Proteomes" id="UP001147760">
    <property type="component" value="Unassembled WGS sequence"/>
</dbReference>
<reference evidence="2" key="1">
    <citation type="submission" date="2022-12" db="EMBL/GenBank/DDBJ databases">
        <authorList>
            <person name="Petersen C."/>
        </authorList>
    </citation>
    <scope>NUCLEOTIDE SEQUENCE</scope>
    <source>
        <strain evidence="2">IBT 17660</strain>
    </source>
</reference>
<name>A0A9X0BIQ3_9EURO</name>
<evidence type="ECO:0000313" key="3">
    <source>
        <dbReference type="Proteomes" id="UP001147760"/>
    </source>
</evidence>
<keyword evidence="1" id="KW-1133">Transmembrane helix</keyword>
<organism evidence="2 3">
    <name type="scientific">Penicillium desertorum</name>
    <dbReference type="NCBI Taxonomy" id="1303715"/>
    <lineage>
        <taxon>Eukaryota</taxon>
        <taxon>Fungi</taxon>
        <taxon>Dikarya</taxon>
        <taxon>Ascomycota</taxon>
        <taxon>Pezizomycotina</taxon>
        <taxon>Eurotiomycetes</taxon>
        <taxon>Eurotiomycetidae</taxon>
        <taxon>Eurotiales</taxon>
        <taxon>Aspergillaceae</taxon>
        <taxon>Penicillium</taxon>
    </lineage>
</organism>
<accession>A0A9X0BIQ3</accession>
<evidence type="ECO:0000256" key="1">
    <source>
        <dbReference type="SAM" id="Phobius"/>
    </source>
</evidence>
<dbReference type="EMBL" id="JAPWDO010000006">
    <property type="protein sequence ID" value="KAJ5466315.1"/>
    <property type="molecule type" value="Genomic_DNA"/>
</dbReference>
<reference evidence="2" key="2">
    <citation type="journal article" date="2023" name="IMA Fungus">
        <title>Comparative genomic study of the Penicillium genus elucidates a diverse pangenome and 15 lateral gene transfer events.</title>
        <authorList>
            <person name="Petersen C."/>
            <person name="Sorensen T."/>
            <person name="Nielsen M.R."/>
            <person name="Sondergaard T.E."/>
            <person name="Sorensen J.L."/>
            <person name="Fitzpatrick D.A."/>
            <person name="Frisvad J.C."/>
            <person name="Nielsen K.L."/>
        </authorList>
    </citation>
    <scope>NUCLEOTIDE SEQUENCE</scope>
    <source>
        <strain evidence="2">IBT 17660</strain>
    </source>
</reference>
<evidence type="ECO:0008006" key="4">
    <source>
        <dbReference type="Google" id="ProtNLM"/>
    </source>
</evidence>
<dbReference type="OrthoDB" id="6499973at2759"/>
<proteinExistence type="predicted"/>
<gene>
    <name evidence="2" type="ORF">N7530_010102</name>
</gene>
<feature type="transmembrane region" description="Helical" evidence="1">
    <location>
        <begin position="50"/>
        <end position="67"/>
    </location>
</feature>
<keyword evidence="1" id="KW-0812">Transmembrane</keyword>
<dbReference type="AlphaFoldDB" id="A0A9X0BIQ3"/>
<sequence>MQQSLLADSQVPDGGEAWVVIPGCAVGAPIAGFVIDAAGENKGILGYRPAIVHAGAMALASIIGLSIRRRIST</sequence>
<keyword evidence="1" id="KW-0472">Membrane</keyword>